<proteinExistence type="predicted"/>
<keyword evidence="3" id="KW-1185">Reference proteome</keyword>
<keyword evidence="1" id="KW-0732">Signal</keyword>
<comment type="caution">
    <text evidence="2">The sequence shown here is derived from an EMBL/GenBank/DDBJ whole genome shotgun (WGS) entry which is preliminary data.</text>
</comment>
<reference evidence="2" key="1">
    <citation type="submission" date="2022-03" db="EMBL/GenBank/DDBJ databases">
        <title>De novo assembled genomes of Belliella spp. (Cyclobacteriaceae) strains.</title>
        <authorList>
            <person name="Szabo A."/>
            <person name="Korponai K."/>
            <person name="Felfoldi T."/>
        </authorList>
    </citation>
    <scope>NUCLEOTIDE SEQUENCE</scope>
    <source>
        <strain evidence="2">DSM 111903</strain>
    </source>
</reference>
<name>A0ABS9VB62_9BACT</name>
<sequence length="143" mass="16543">MRLFLKFILFACLVFTTISCGSDKVDQNQMLRDEVITIHDEVMPHMGELKSLRKKIDSKANSLEEEDTVANSEKILELRLLAKDLDDAFDGMFVWMRQFKSSNEGMTDEELNSYLNEQKIMVTKVNDDINNSMARAKNELQNE</sequence>
<accession>A0ABS9VB62</accession>
<dbReference type="Proteomes" id="UP001165430">
    <property type="component" value="Unassembled WGS sequence"/>
</dbReference>
<evidence type="ECO:0000313" key="2">
    <source>
        <dbReference type="EMBL" id="MCH7413673.1"/>
    </source>
</evidence>
<dbReference type="EMBL" id="JAKZGO010000006">
    <property type="protein sequence ID" value="MCH7413673.1"/>
    <property type="molecule type" value="Genomic_DNA"/>
</dbReference>
<dbReference type="PROSITE" id="PS51257">
    <property type="entry name" value="PROKAR_LIPOPROTEIN"/>
    <property type="match status" value="1"/>
</dbReference>
<dbReference type="RefSeq" id="WP_241411619.1">
    <property type="nucleotide sequence ID" value="NZ_JAKZGO010000006.1"/>
</dbReference>
<evidence type="ECO:0008006" key="4">
    <source>
        <dbReference type="Google" id="ProtNLM"/>
    </source>
</evidence>
<feature type="signal peptide" evidence="1">
    <location>
        <begin position="1"/>
        <end position="21"/>
    </location>
</feature>
<feature type="chain" id="PRO_5046466682" description="Viral A-type inclusion protein" evidence="1">
    <location>
        <begin position="22"/>
        <end position="143"/>
    </location>
</feature>
<gene>
    <name evidence="2" type="ORF">MM213_09265</name>
</gene>
<organism evidence="2 3">
    <name type="scientific">Belliella alkalica</name>
    <dbReference type="NCBI Taxonomy" id="1730871"/>
    <lineage>
        <taxon>Bacteria</taxon>
        <taxon>Pseudomonadati</taxon>
        <taxon>Bacteroidota</taxon>
        <taxon>Cytophagia</taxon>
        <taxon>Cytophagales</taxon>
        <taxon>Cyclobacteriaceae</taxon>
        <taxon>Belliella</taxon>
    </lineage>
</organism>
<evidence type="ECO:0000313" key="3">
    <source>
        <dbReference type="Proteomes" id="UP001165430"/>
    </source>
</evidence>
<protein>
    <recommendedName>
        <fullName evidence="4">Viral A-type inclusion protein</fullName>
    </recommendedName>
</protein>
<evidence type="ECO:0000256" key="1">
    <source>
        <dbReference type="SAM" id="SignalP"/>
    </source>
</evidence>